<dbReference type="InterPro" id="IPR010059">
    <property type="entry name" value="Uridine_phosphorylase_euk"/>
</dbReference>
<evidence type="ECO:0000313" key="4">
    <source>
        <dbReference type="EMBL" id="CAG5117990.1"/>
    </source>
</evidence>
<evidence type="ECO:0000256" key="2">
    <source>
        <dbReference type="PIRSR" id="PIRSR610059-50"/>
    </source>
</evidence>
<organism evidence="4 5">
    <name type="scientific">Candidula unifasciata</name>
    <dbReference type="NCBI Taxonomy" id="100452"/>
    <lineage>
        <taxon>Eukaryota</taxon>
        <taxon>Metazoa</taxon>
        <taxon>Spiralia</taxon>
        <taxon>Lophotrochozoa</taxon>
        <taxon>Mollusca</taxon>
        <taxon>Gastropoda</taxon>
        <taxon>Heterobranchia</taxon>
        <taxon>Euthyneura</taxon>
        <taxon>Panpulmonata</taxon>
        <taxon>Eupulmonata</taxon>
        <taxon>Stylommatophora</taxon>
        <taxon>Helicina</taxon>
        <taxon>Helicoidea</taxon>
        <taxon>Geomitridae</taxon>
        <taxon>Candidula</taxon>
    </lineage>
</organism>
<sequence>MASTSHHPVMLPNKHLDHLDSDYLFHLDIPLNDSEIVSKFHNVKFVCIGGTANRMEKLALHLGQEINFQPTGNSRFDYSFTNERYSGFKVGPVFCVSHGIGTPSLSVMLHELFKLLQKASCCDVTLIRIGTCGGIGISPGTVVISTGALTSGFEPFYTTSSLGKTLKLPTSVDMNLVNSLQGCRRDEDGFQVVLGKTYCTEDFYQGQGRLDGSFCDYSKADQDAFLRKLYDLEVRNIEMESAAVLAMAHKVGIRAAVVCSVIVDRLQAELPTESRDNLQAFQNNAIVLVGRHIRQRLNL</sequence>
<dbReference type="EMBL" id="CAJHNH020000484">
    <property type="protein sequence ID" value="CAG5117990.1"/>
    <property type="molecule type" value="Genomic_DNA"/>
</dbReference>
<evidence type="ECO:0000313" key="5">
    <source>
        <dbReference type="Proteomes" id="UP000678393"/>
    </source>
</evidence>
<dbReference type="Pfam" id="PF01048">
    <property type="entry name" value="PNP_UDP_1"/>
    <property type="match status" value="1"/>
</dbReference>
<dbReference type="GO" id="GO:0009166">
    <property type="term" value="P:nucleotide catabolic process"/>
    <property type="evidence" value="ECO:0007669"/>
    <property type="project" value="InterPro"/>
</dbReference>
<dbReference type="GO" id="GO:0005829">
    <property type="term" value="C:cytosol"/>
    <property type="evidence" value="ECO:0007669"/>
    <property type="project" value="TreeGrafter"/>
</dbReference>
<gene>
    <name evidence="4" type="ORF">CUNI_LOCUS3548</name>
</gene>
<dbReference type="SUPFAM" id="SSF53167">
    <property type="entry name" value="Purine and uridine phosphorylases"/>
    <property type="match status" value="1"/>
</dbReference>
<feature type="binding site" evidence="2">
    <location>
        <position position="84"/>
    </location>
    <ligand>
        <name>phosphate</name>
        <dbReference type="ChEBI" id="CHEBI:43474"/>
    </ligand>
</feature>
<feature type="binding site" evidence="2">
    <location>
        <position position="207"/>
    </location>
    <ligand>
        <name>substrate</name>
    </ligand>
</feature>
<evidence type="ECO:0000256" key="1">
    <source>
        <dbReference type="ARBA" id="ARBA00010456"/>
    </source>
</evidence>
<evidence type="ECO:0000259" key="3">
    <source>
        <dbReference type="Pfam" id="PF01048"/>
    </source>
</evidence>
<dbReference type="InterPro" id="IPR000845">
    <property type="entry name" value="Nucleoside_phosphorylase_d"/>
</dbReference>
<feature type="binding site" evidence="2">
    <location>
        <begin position="128"/>
        <end position="131"/>
    </location>
    <ligand>
        <name>phosphate</name>
        <dbReference type="ChEBI" id="CHEBI:43474"/>
    </ligand>
</feature>
<dbReference type="PANTHER" id="PTHR43691:SF11">
    <property type="entry name" value="FI09636P-RELATED"/>
    <property type="match status" value="1"/>
</dbReference>
<dbReference type="AlphaFoldDB" id="A0A8S3YSL6"/>
<comment type="caution">
    <text evidence="4">The sequence shown here is derived from an EMBL/GenBank/DDBJ whole genome shotgun (WGS) entry which is preliminary data.</text>
</comment>
<dbReference type="GO" id="GO:0006218">
    <property type="term" value="P:uridine catabolic process"/>
    <property type="evidence" value="ECO:0007669"/>
    <property type="project" value="TreeGrafter"/>
</dbReference>
<dbReference type="NCBIfam" id="TIGR01719">
    <property type="entry name" value="euk_UDPppase"/>
    <property type="match status" value="1"/>
</dbReference>
<dbReference type="Proteomes" id="UP000678393">
    <property type="component" value="Unassembled WGS sequence"/>
</dbReference>
<name>A0A8S3YSL6_9EUPU</name>
<comment type="similarity">
    <text evidence="1">Belongs to the PNP/UDP phosphorylase family.</text>
</comment>
<dbReference type="OrthoDB" id="204058at2759"/>
<proteinExistence type="inferred from homology"/>
<accession>A0A8S3YSL6</accession>
<dbReference type="PANTHER" id="PTHR43691">
    <property type="entry name" value="URIDINE PHOSPHORYLASE"/>
    <property type="match status" value="1"/>
</dbReference>
<keyword evidence="5" id="KW-1185">Reference proteome</keyword>
<dbReference type="InterPro" id="IPR035994">
    <property type="entry name" value="Nucleoside_phosphorylase_sf"/>
</dbReference>
<dbReference type="Gene3D" id="3.40.50.1580">
    <property type="entry name" value="Nucleoside phosphorylase domain"/>
    <property type="match status" value="1"/>
</dbReference>
<feature type="binding site" evidence="2">
    <location>
        <position position="209"/>
    </location>
    <ligand>
        <name>substrate</name>
    </ligand>
</feature>
<reference evidence="4" key="1">
    <citation type="submission" date="2021-04" db="EMBL/GenBank/DDBJ databases">
        <authorList>
            <consortium name="Molecular Ecology Group"/>
        </authorList>
    </citation>
    <scope>NUCLEOTIDE SEQUENCE</scope>
</reference>
<feature type="domain" description="Nucleoside phosphorylase" evidence="3">
    <location>
        <begin position="44"/>
        <end position="287"/>
    </location>
</feature>
<protein>
    <recommendedName>
        <fullName evidence="3">Nucleoside phosphorylase domain-containing protein</fullName>
    </recommendedName>
</protein>
<dbReference type="GO" id="GO:0004850">
    <property type="term" value="F:uridine phosphorylase activity"/>
    <property type="evidence" value="ECO:0007669"/>
    <property type="project" value="InterPro"/>
</dbReference>